<protein>
    <submittedName>
        <fullName evidence="1">Uncharacterized protein</fullName>
    </submittedName>
</protein>
<name>A0A2P2PSU9_RHIMU</name>
<accession>A0A2P2PSU9</accession>
<evidence type="ECO:0000313" key="1">
    <source>
        <dbReference type="EMBL" id="MBX57816.1"/>
    </source>
</evidence>
<sequence>MLREFKQRERKIEERIARTRVSESSWTIAAAAAAANASSPRAYSYYPHNVPIV</sequence>
<dbReference type="EMBL" id="GGEC01077332">
    <property type="protein sequence ID" value="MBX57816.1"/>
    <property type="molecule type" value="Transcribed_RNA"/>
</dbReference>
<dbReference type="AlphaFoldDB" id="A0A2P2PSU9"/>
<organism evidence="1">
    <name type="scientific">Rhizophora mucronata</name>
    <name type="common">Asiatic mangrove</name>
    <dbReference type="NCBI Taxonomy" id="61149"/>
    <lineage>
        <taxon>Eukaryota</taxon>
        <taxon>Viridiplantae</taxon>
        <taxon>Streptophyta</taxon>
        <taxon>Embryophyta</taxon>
        <taxon>Tracheophyta</taxon>
        <taxon>Spermatophyta</taxon>
        <taxon>Magnoliopsida</taxon>
        <taxon>eudicotyledons</taxon>
        <taxon>Gunneridae</taxon>
        <taxon>Pentapetalae</taxon>
        <taxon>rosids</taxon>
        <taxon>fabids</taxon>
        <taxon>Malpighiales</taxon>
        <taxon>Rhizophoraceae</taxon>
        <taxon>Rhizophora</taxon>
    </lineage>
</organism>
<proteinExistence type="predicted"/>
<reference evidence="1" key="1">
    <citation type="submission" date="2018-02" db="EMBL/GenBank/DDBJ databases">
        <title>Rhizophora mucronata_Transcriptome.</title>
        <authorList>
            <person name="Meera S.P."/>
            <person name="Sreeshan A."/>
            <person name="Augustine A."/>
        </authorList>
    </citation>
    <scope>NUCLEOTIDE SEQUENCE</scope>
    <source>
        <tissue evidence="1">Leaf</tissue>
    </source>
</reference>